<dbReference type="GO" id="GO:0016746">
    <property type="term" value="F:acyltransferase activity"/>
    <property type="evidence" value="ECO:0007669"/>
    <property type="project" value="UniProtKB-KW"/>
</dbReference>
<accession>A0ABT1M9S5</accession>
<sequence>MSESEAESRADVENLADALLAAVEETAGTDGAANTDGPDLVGSAAFTLRRLAIEFVRRYNRLEVSTGPEPITEQVLFVANHGFGGIFDLNVFAVGAAFEQLELDRDVTILTHELAWTLGVGRLIEPIGARPASRESAAEAFDRGDHVAVFPGGDIDAAKAWDERNRIKFDGRIGFARLAIDAGVPIVPIVTAGAGESLFVISSGERLARAMRLDKLFRVKSAPVSVSLPWGLNIGAVGMLPYLPLPTKLTTRVLPAMPATDGEAVEQYAARVEAAMQSALSDMTAQRTPLIG</sequence>
<evidence type="ECO:0000313" key="3">
    <source>
        <dbReference type="Proteomes" id="UP001651690"/>
    </source>
</evidence>
<gene>
    <name evidence="2" type="ORF">NM203_22575</name>
</gene>
<dbReference type="InterPro" id="IPR002123">
    <property type="entry name" value="Plipid/glycerol_acylTrfase"/>
</dbReference>
<dbReference type="EMBL" id="JANDBD010000010">
    <property type="protein sequence ID" value="MCP9274979.1"/>
    <property type="molecule type" value="Genomic_DNA"/>
</dbReference>
<dbReference type="PANTHER" id="PTHR22753">
    <property type="entry name" value="TRANSMEMBRANE PROTEIN 68"/>
    <property type="match status" value="1"/>
</dbReference>
<organism evidence="2 3">
    <name type="scientific">Mycolicibacterium arenosum</name>
    <dbReference type="NCBI Taxonomy" id="2952157"/>
    <lineage>
        <taxon>Bacteria</taxon>
        <taxon>Bacillati</taxon>
        <taxon>Actinomycetota</taxon>
        <taxon>Actinomycetes</taxon>
        <taxon>Mycobacteriales</taxon>
        <taxon>Mycobacteriaceae</taxon>
        <taxon>Mycolicibacterium</taxon>
    </lineage>
</organism>
<feature type="domain" description="Phospholipid/glycerol acyltransferase" evidence="1">
    <location>
        <begin position="75"/>
        <end position="194"/>
    </location>
</feature>
<dbReference type="PANTHER" id="PTHR22753:SF14">
    <property type="entry name" value="MONOACYLGLYCEROL_DIACYLGLYCEROL O-ACYLTRANSFERASE"/>
    <property type="match status" value="1"/>
</dbReference>
<protein>
    <submittedName>
        <fullName evidence="2">1-acyl-sn-glycerol-3-phosphate acyltransferase</fullName>
    </submittedName>
</protein>
<dbReference type="Pfam" id="PF01553">
    <property type="entry name" value="Acyltransferase"/>
    <property type="match status" value="1"/>
</dbReference>
<keyword evidence="2" id="KW-0012">Acyltransferase</keyword>
<evidence type="ECO:0000259" key="1">
    <source>
        <dbReference type="SMART" id="SM00563"/>
    </source>
</evidence>
<reference evidence="2 3" key="1">
    <citation type="submission" date="2022-06" db="EMBL/GenBank/DDBJ databases">
        <title>Mycolicibacterium sp. CAU 1645 isolated from seawater.</title>
        <authorList>
            <person name="Kim W."/>
        </authorList>
    </citation>
    <scope>NUCLEOTIDE SEQUENCE [LARGE SCALE GENOMIC DNA]</scope>
    <source>
        <strain evidence="2 3">CAU 1645</strain>
    </source>
</reference>
<name>A0ABT1M9S5_9MYCO</name>
<evidence type="ECO:0000313" key="2">
    <source>
        <dbReference type="EMBL" id="MCP9274979.1"/>
    </source>
</evidence>
<proteinExistence type="predicted"/>
<dbReference type="Proteomes" id="UP001651690">
    <property type="component" value="Unassembled WGS sequence"/>
</dbReference>
<keyword evidence="2" id="KW-0808">Transferase</keyword>
<keyword evidence="3" id="KW-1185">Reference proteome</keyword>
<dbReference type="SUPFAM" id="SSF69593">
    <property type="entry name" value="Glycerol-3-phosphate (1)-acyltransferase"/>
    <property type="match status" value="1"/>
</dbReference>
<dbReference type="SMART" id="SM00563">
    <property type="entry name" value="PlsC"/>
    <property type="match status" value="1"/>
</dbReference>
<dbReference type="RefSeq" id="WP_255062704.1">
    <property type="nucleotide sequence ID" value="NZ_JANDBD010000010.1"/>
</dbReference>
<comment type="caution">
    <text evidence="2">The sequence shown here is derived from an EMBL/GenBank/DDBJ whole genome shotgun (WGS) entry which is preliminary data.</text>
</comment>